<dbReference type="Proteomes" id="UP000003986">
    <property type="component" value="Unassembled WGS sequence"/>
</dbReference>
<dbReference type="Pfam" id="PF07478">
    <property type="entry name" value="Dala_Dala_lig_C"/>
    <property type="match status" value="1"/>
</dbReference>
<dbReference type="GO" id="GO:0008716">
    <property type="term" value="F:D-alanine-D-alanine ligase activity"/>
    <property type="evidence" value="ECO:0007669"/>
    <property type="project" value="InterPro"/>
</dbReference>
<evidence type="ECO:0000259" key="5">
    <source>
        <dbReference type="PROSITE" id="PS50975"/>
    </source>
</evidence>
<evidence type="ECO:0000256" key="3">
    <source>
        <dbReference type="ARBA" id="ARBA00023316"/>
    </source>
</evidence>
<dbReference type="GO" id="GO:0005524">
    <property type="term" value="F:ATP binding"/>
    <property type="evidence" value="ECO:0007669"/>
    <property type="project" value="UniProtKB-UniRule"/>
</dbReference>
<evidence type="ECO:0000256" key="2">
    <source>
        <dbReference type="ARBA" id="ARBA00022598"/>
    </source>
</evidence>
<proteinExistence type="inferred from homology"/>
<dbReference type="Gene3D" id="3.40.50.20">
    <property type="match status" value="1"/>
</dbReference>
<dbReference type="PROSITE" id="PS50975">
    <property type="entry name" value="ATP_GRASP"/>
    <property type="match status" value="1"/>
</dbReference>
<comment type="similarity">
    <text evidence="1">Belongs to the D-alanine--D-alanine ligase family.</text>
</comment>
<dbReference type="Gene3D" id="3.30.470.20">
    <property type="entry name" value="ATP-grasp fold, B domain"/>
    <property type="match status" value="1"/>
</dbReference>
<evidence type="ECO:0000256" key="1">
    <source>
        <dbReference type="ARBA" id="ARBA00010871"/>
    </source>
</evidence>
<evidence type="ECO:0000313" key="6">
    <source>
        <dbReference type="EMBL" id="EFE77473.2"/>
    </source>
</evidence>
<dbReference type="Gene3D" id="3.30.1490.20">
    <property type="entry name" value="ATP-grasp fold, A domain"/>
    <property type="match status" value="1"/>
</dbReference>
<dbReference type="SUPFAM" id="SSF52440">
    <property type="entry name" value="PreATP-grasp domain"/>
    <property type="match status" value="1"/>
</dbReference>
<dbReference type="InterPro" id="IPR011761">
    <property type="entry name" value="ATP-grasp"/>
</dbReference>
<keyword evidence="2 6" id="KW-0436">Ligase</keyword>
<dbReference type="PANTHER" id="PTHR23132:SF23">
    <property type="entry name" value="D-ALANINE--D-ALANINE LIGASE B"/>
    <property type="match status" value="1"/>
</dbReference>
<keyword evidence="4" id="KW-0547">Nucleotide-binding</keyword>
<dbReference type="AlphaFoldDB" id="D6AMD1"/>
<dbReference type="InterPro" id="IPR011095">
    <property type="entry name" value="Dala_Dala_lig_C"/>
</dbReference>
<evidence type="ECO:0000256" key="4">
    <source>
        <dbReference type="PROSITE-ProRule" id="PRU00409"/>
    </source>
</evidence>
<organism evidence="6 7">
    <name type="scientific">Streptomyces filamentosus NRRL 15998</name>
    <dbReference type="NCBI Taxonomy" id="457431"/>
    <lineage>
        <taxon>Bacteria</taxon>
        <taxon>Bacillati</taxon>
        <taxon>Actinomycetota</taxon>
        <taxon>Actinomycetes</taxon>
        <taxon>Kitasatosporales</taxon>
        <taxon>Streptomycetaceae</taxon>
        <taxon>Streptomyces</taxon>
    </lineage>
</organism>
<evidence type="ECO:0000313" key="7">
    <source>
        <dbReference type="Proteomes" id="UP000003986"/>
    </source>
</evidence>
<feature type="domain" description="ATP-grasp" evidence="5">
    <location>
        <begin position="112"/>
        <end position="316"/>
    </location>
</feature>
<reference evidence="7" key="1">
    <citation type="submission" date="2008-10" db="EMBL/GenBank/DDBJ databases">
        <authorList>
            <person name="Molnar K."/>
        </authorList>
    </citation>
    <scope>NUCLEOTIDE SEQUENCE [LARGE SCALE GENOMIC DNA]</scope>
    <source>
        <strain evidence="7">NRRL 15998</strain>
    </source>
</reference>
<dbReference type="GO" id="GO:0046872">
    <property type="term" value="F:metal ion binding"/>
    <property type="evidence" value="ECO:0007669"/>
    <property type="project" value="InterPro"/>
</dbReference>
<dbReference type="InterPro" id="IPR013815">
    <property type="entry name" value="ATP_grasp_subdomain_1"/>
</dbReference>
<keyword evidence="3" id="KW-0961">Cell wall biogenesis/degradation</keyword>
<reference evidence="7" key="2">
    <citation type="submission" date="2008-12" db="EMBL/GenBank/DDBJ databases">
        <title>Annotation of Streptomyces roseosporus strain NRRL 15998.</title>
        <authorList>
            <consortium name="The Broad Institute Genome Sequencing Platform"/>
            <consortium name="Broad Institute Microbial Sequencing Center"/>
            <person name="Fischbach M."/>
            <person name="Ward D."/>
            <person name="Young S."/>
            <person name="Kodira C.D."/>
            <person name="Zeng Q."/>
            <person name="Koehrsen M."/>
            <person name="Godfrey P."/>
            <person name="Alvarado L."/>
            <person name="Berlin A.M."/>
            <person name="Borenstein D."/>
            <person name="Chen Z."/>
            <person name="Engels R."/>
            <person name="Freedman E."/>
            <person name="Gellesch M."/>
            <person name="Goldberg J."/>
            <person name="Griggs A."/>
            <person name="Gujja S."/>
            <person name="Heiman D.I."/>
            <person name="Hepburn T.A."/>
            <person name="Howarth C."/>
            <person name="Jen D."/>
            <person name="Larson L."/>
            <person name="Lewis B."/>
            <person name="Mehta T."/>
            <person name="Park D."/>
            <person name="Pearson M."/>
            <person name="Roberts A."/>
            <person name="Saif S."/>
            <person name="Shea T.D."/>
            <person name="Shenoy N."/>
            <person name="Sisk P."/>
            <person name="Stolte C."/>
            <person name="Sykes S.N."/>
            <person name="Walk T."/>
            <person name="White J."/>
            <person name="Yandava C."/>
            <person name="Straight P."/>
            <person name="Clardy J."/>
            <person name="Hung D."/>
            <person name="Kolter R."/>
            <person name="Mekalanos J."/>
            <person name="Walker S."/>
            <person name="Walsh C.T."/>
            <person name="Wieland B.L.C."/>
            <person name="Ilzarbe M."/>
            <person name="Galagan J."/>
            <person name="Nusbaum C."/>
            <person name="Birren B."/>
        </authorList>
    </citation>
    <scope>NUCLEOTIDE SEQUENCE [LARGE SCALE GENOMIC DNA]</scope>
    <source>
        <strain evidence="7">NRRL 15998</strain>
    </source>
</reference>
<name>D6AMD1_STRFL</name>
<dbReference type="EMBL" id="DS999644">
    <property type="protein sequence ID" value="EFE77473.2"/>
    <property type="molecule type" value="Genomic_DNA"/>
</dbReference>
<protein>
    <submittedName>
        <fullName evidence="6">D-alanine-D-alanine ligase</fullName>
    </submittedName>
</protein>
<gene>
    <name evidence="6" type="ORF">SSGG_04840</name>
</gene>
<sequence length="332" mass="35272">MSVWRFPNDFQEVSMKIAVIAGGRTAEAEGTLGSAEQLARAAAELGHHTSLVSVEAAGHPQDRMSALLKAAEHDVAIPLIPGLEGTLEFLDVPYVGSSPVAAGIAAHKGLFNDLLVAAGLGKVRYVYGSGPEVLSMWQKADMSLPVFVKPARLGASYGISRVTTAHELSDAINAAAEHDPVVLIEESVPTPFTEYEVPIIAGREIVSAPPGQVCLPQAAEWHDTLSKYSLDAETSRTISRTGDAELDSRLMEAALAAASLAGVACAARVDLFVDAHGQVYVGEINALPGQGFNSNFPRIFELAGFSRPRQLELMIDSALFHRQLKRAGAYAF</sequence>
<dbReference type="PANTHER" id="PTHR23132">
    <property type="entry name" value="D-ALANINE--D-ALANINE LIGASE"/>
    <property type="match status" value="1"/>
</dbReference>
<accession>D6AMD1</accession>
<dbReference type="GO" id="GO:0071555">
    <property type="term" value="P:cell wall organization"/>
    <property type="evidence" value="ECO:0007669"/>
    <property type="project" value="UniProtKB-KW"/>
</dbReference>
<keyword evidence="4" id="KW-0067">ATP-binding</keyword>
<dbReference type="InterPro" id="IPR016185">
    <property type="entry name" value="PreATP-grasp_dom_sf"/>
</dbReference>
<dbReference type="SUPFAM" id="SSF56059">
    <property type="entry name" value="Glutathione synthetase ATP-binding domain-like"/>
    <property type="match status" value="1"/>
</dbReference>